<name>A0A7Y6N253_9BURK</name>
<reference evidence="1 2" key="1">
    <citation type="submission" date="2020-02" db="EMBL/GenBank/DDBJ databases">
        <title>Paraburkholderia simonii sp. nov. and Paraburkholderia youngii sp. nov. Brazilian and Mexican Mimosa-associated rhizobia.</title>
        <authorList>
            <person name="Mavima L."/>
            <person name="Beukes C.W."/>
            <person name="Chan W.Y."/>
            <person name="Palmer M."/>
            <person name="De Meyer S.E."/>
            <person name="James E.K."/>
            <person name="Venter S.N."/>
            <person name="Steenkamp E.T."/>
        </authorList>
    </citation>
    <scope>NUCLEOTIDE SEQUENCE [LARGE SCALE GENOMIC DNA]</scope>
    <source>
        <strain evidence="1 2">JPY169</strain>
    </source>
</reference>
<dbReference type="RefSeq" id="WP_176112326.1">
    <property type="nucleotide sequence ID" value="NZ_JAALDK010000003.1"/>
</dbReference>
<comment type="caution">
    <text evidence="1">The sequence shown here is derived from an EMBL/GenBank/DDBJ whole genome shotgun (WGS) entry which is preliminary data.</text>
</comment>
<dbReference type="Proteomes" id="UP000594380">
    <property type="component" value="Unassembled WGS sequence"/>
</dbReference>
<dbReference type="AlphaFoldDB" id="A0A7Y6N253"/>
<dbReference type="GeneID" id="301106745"/>
<organism evidence="1 2">
    <name type="scientific">Paraburkholderia youngii</name>
    <dbReference type="NCBI Taxonomy" id="2782701"/>
    <lineage>
        <taxon>Bacteria</taxon>
        <taxon>Pseudomonadati</taxon>
        <taxon>Pseudomonadota</taxon>
        <taxon>Betaproteobacteria</taxon>
        <taxon>Burkholderiales</taxon>
        <taxon>Burkholderiaceae</taxon>
        <taxon>Paraburkholderia</taxon>
    </lineage>
</organism>
<gene>
    <name evidence="1" type="ORF">G5S42_41225</name>
</gene>
<proteinExistence type="predicted"/>
<accession>A0A7Y6N253</accession>
<evidence type="ECO:0000313" key="1">
    <source>
        <dbReference type="EMBL" id="NUY05853.1"/>
    </source>
</evidence>
<protein>
    <submittedName>
        <fullName evidence="1">Transposase</fullName>
    </submittedName>
</protein>
<evidence type="ECO:0000313" key="2">
    <source>
        <dbReference type="Proteomes" id="UP000594380"/>
    </source>
</evidence>
<sequence length="99" mass="11079">MSITSPLGPSLRQAILPRRALHASLASSTDNRSNTAETRNQLYVNTLMIQCVLAEPRWWPMVQAADFRALLPSIYTHTNPYGRFDLDIGKRLPLEALSA</sequence>
<dbReference type="EMBL" id="JAALDK010000003">
    <property type="protein sequence ID" value="NUY05853.1"/>
    <property type="molecule type" value="Genomic_DNA"/>
</dbReference>